<reference evidence="3" key="1">
    <citation type="submission" date="2022-06" db="EMBL/GenBank/DDBJ databases">
        <authorList>
            <consortium name="SYNGENTA / RWTH Aachen University"/>
        </authorList>
    </citation>
    <scope>NUCLEOTIDE SEQUENCE</scope>
</reference>
<organism evidence="3 4">
    <name type="scientific">Phakopsora pachyrhizi</name>
    <name type="common">Asian soybean rust disease fungus</name>
    <dbReference type="NCBI Taxonomy" id="170000"/>
    <lineage>
        <taxon>Eukaryota</taxon>
        <taxon>Fungi</taxon>
        <taxon>Dikarya</taxon>
        <taxon>Basidiomycota</taxon>
        <taxon>Pucciniomycotina</taxon>
        <taxon>Pucciniomycetes</taxon>
        <taxon>Pucciniales</taxon>
        <taxon>Phakopsoraceae</taxon>
        <taxon>Phakopsora</taxon>
    </lineage>
</organism>
<dbReference type="GO" id="GO:0005634">
    <property type="term" value="C:nucleus"/>
    <property type="evidence" value="ECO:0007669"/>
    <property type="project" value="TreeGrafter"/>
</dbReference>
<dbReference type="InterPro" id="IPR001406">
    <property type="entry name" value="PsdUridine_synth_TruA"/>
</dbReference>
<name>A0AAV0B024_PHAPC</name>
<dbReference type="PANTHER" id="PTHR11142">
    <property type="entry name" value="PSEUDOURIDYLATE SYNTHASE"/>
    <property type="match status" value="1"/>
</dbReference>
<protein>
    <submittedName>
        <fullName evidence="3">Pseudouridine synthase</fullName>
    </submittedName>
</protein>
<dbReference type="GO" id="GO:0009982">
    <property type="term" value="F:pseudouridine synthase activity"/>
    <property type="evidence" value="ECO:0007669"/>
    <property type="project" value="InterPro"/>
</dbReference>
<evidence type="ECO:0000256" key="1">
    <source>
        <dbReference type="ARBA" id="ARBA00023235"/>
    </source>
</evidence>
<dbReference type="PANTHER" id="PTHR11142:SF4">
    <property type="entry name" value="PSEUDOURIDYLATE SYNTHASE 1 HOMOLOG"/>
    <property type="match status" value="1"/>
</dbReference>
<dbReference type="InterPro" id="IPR020095">
    <property type="entry name" value="PsdUridine_synth_TruA_C"/>
</dbReference>
<keyword evidence="4" id="KW-1185">Reference proteome</keyword>
<dbReference type="GO" id="GO:1990481">
    <property type="term" value="P:mRNA pseudouridine synthesis"/>
    <property type="evidence" value="ECO:0007669"/>
    <property type="project" value="TreeGrafter"/>
</dbReference>
<dbReference type="InterPro" id="IPR020103">
    <property type="entry name" value="PsdUridine_synth_cat_dom_sf"/>
</dbReference>
<dbReference type="Gene3D" id="3.30.70.660">
    <property type="entry name" value="Pseudouridine synthase I, catalytic domain, C-terminal subdomain"/>
    <property type="match status" value="2"/>
</dbReference>
<gene>
    <name evidence="3" type="ORF">PPACK8108_LOCUS10422</name>
</gene>
<dbReference type="EMBL" id="CALTRL010002332">
    <property type="protein sequence ID" value="CAH7675416.1"/>
    <property type="molecule type" value="Genomic_DNA"/>
</dbReference>
<dbReference type="GO" id="GO:0003723">
    <property type="term" value="F:RNA binding"/>
    <property type="evidence" value="ECO:0007669"/>
    <property type="project" value="InterPro"/>
</dbReference>
<sequence length="384" mass="44224">MDTGTLSEPPKDSKNPVPYSESHAIKNFEKDIDIFKARGPEEEKRLPNERFAVLLGYYGKGYQGSQVNPGMRTIEGEVFKALTNAGCISEENSAHPSKLILNPTSLNSVTNKSTLDRDKLQLLVSHNSFHSRSFCDSRTYEYSLPTYLFLPPKPGSSMYERLNLISIPGSDKKWSEWYEKGERRLVGGLNIQKPIQDENDEKLNSRFKISLMNRNCLTQFKGTHNFHNFTVGKEFNERNSIRIIRDVTALDPFIEKKMIGLLILMCRTRTPPSILPELYGPVKVGIPKAPGLGLILQSPHFTANKKVLEVNQQTLKQRTLKISDEELNNLIREPIEPIKHEEKIEKFKRDTLYARMWEEENQENGFVKDLFTDEDDKTVYLKWR</sequence>
<feature type="region of interest" description="Disordered" evidence="2">
    <location>
        <begin position="1"/>
        <end position="22"/>
    </location>
</feature>
<dbReference type="SUPFAM" id="SSF55120">
    <property type="entry name" value="Pseudouridine synthase"/>
    <property type="match status" value="1"/>
</dbReference>
<dbReference type="InterPro" id="IPR020094">
    <property type="entry name" value="TruA/RsuA/RluB/E/F_N"/>
</dbReference>
<keyword evidence="1" id="KW-0413">Isomerase</keyword>
<comment type="caution">
    <text evidence="3">The sequence shown here is derived from an EMBL/GenBank/DDBJ whole genome shotgun (WGS) entry which is preliminary data.</text>
</comment>
<dbReference type="Gene3D" id="3.30.70.580">
    <property type="entry name" value="Pseudouridine synthase I, catalytic domain, N-terminal subdomain"/>
    <property type="match status" value="1"/>
</dbReference>
<evidence type="ECO:0000313" key="3">
    <source>
        <dbReference type="EMBL" id="CAH7675416.1"/>
    </source>
</evidence>
<proteinExistence type="predicted"/>
<evidence type="ECO:0000256" key="2">
    <source>
        <dbReference type="SAM" id="MobiDB-lite"/>
    </source>
</evidence>
<dbReference type="GO" id="GO:0031119">
    <property type="term" value="P:tRNA pseudouridine synthesis"/>
    <property type="evidence" value="ECO:0007669"/>
    <property type="project" value="TreeGrafter"/>
</dbReference>
<accession>A0AAV0B024</accession>
<dbReference type="Proteomes" id="UP001153365">
    <property type="component" value="Unassembled WGS sequence"/>
</dbReference>
<dbReference type="AlphaFoldDB" id="A0AAV0B024"/>
<evidence type="ECO:0000313" key="4">
    <source>
        <dbReference type="Proteomes" id="UP001153365"/>
    </source>
</evidence>